<evidence type="ECO:0000313" key="2">
    <source>
        <dbReference type="EMBL" id="CAE0623309.1"/>
    </source>
</evidence>
<evidence type="ECO:0000256" key="1">
    <source>
        <dbReference type="SAM" id="SignalP"/>
    </source>
</evidence>
<keyword evidence="1" id="KW-0732">Signal</keyword>
<gene>
    <name evidence="2" type="ORF">HAKA00212_LOCUS1975</name>
</gene>
<dbReference type="PROSITE" id="PS51257">
    <property type="entry name" value="PROKAR_LIPOPROTEIN"/>
    <property type="match status" value="1"/>
</dbReference>
<accession>A0A7S3USW5</accession>
<dbReference type="EMBL" id="HBIU01005193">
    <property type="protein sequence ID" value="CAE0623309.1"/>
    <property type="molecule type" value="Transcribed_RNA"/>
</dbReference>
<feature type="signal peptide" evidence="1">
    <location>
        <begin position="1"/>
        <end position="24"/>
    </location>
</feature>
<sequence>MIFPATRLFTVFCLLAVFAASCFAFQVPNAKLINAATKAEVSLENIIKDSTKKMVVYGTYASDFNAVEYIQRLRHYLPELKEQGIQKQYLILNASPEASLKVTSDLGLPAEVTVLCDEFGEAGRSFGCARGWRPDDKEMSPYVKLFGMLWGLGAWATLPSVLGGYLGNPWAAAPWVETALAQGQAAGRWPGTALVLGAGGEVVENRFAALPGVGGWGRRPLELATLRLQNMVGLSLKDWEALKPSDAALAAGVLTQLGGCAVYGPGGEERYAWRDAGICHVARFEDLLETLQRKRAQRALADGTLAAEEVETYTWPF</sequence>
<dbReference type="AlphaFoldDB" id="A0A7S3USW5"/>
<proteinExistence type="predicted"/>
<protein>
    <submittedName>
        <fullName evidence="2">Uncharacterized protein</fullName>
    </submittedName>
</protein>
<organism evidence="2">
    <name type="scientific">Heterosigma akashiwo</name>
    <name type="common">Chromophytic alga</name>
    <name type="synonym">Heterosigma carterae</name>
    <dbReference type="NCBI Taxonomy" id="2829"/>
    <lineage>
        <taxon>Eukaryota</taxon>
        <taxon>Sar</taxon>
        <taxon>Stramenopiles</taxon>
        <taxon>Ochrophyta</taxon>
        <taxon>Raphidophyceae</taxon>
        <taxon>Chattonellales</taxon>
        <taxon>Chattonellaceae</taxon>
        <taxon>Heterosigma</taxon>
    </lineage>
</organism>
<name>A0A7S3USW5_HETAK</name>
<reference evidence="2" key="1">
    <citation type="submission" date="2021-01" db="EMBL/GenBank/DDBJ databases">
        <authorList>
            <person name="Corre E."/>
            <person name="Pelletier E."/>
            <person name="Niang G."/>
            <person name="Scheremetjew M."/>
            <person name="Finn R."/>
            <person name="Kale V."/>
            <person name="Holt S."/>
            <person name="Cochrane G."/>
            <person name="Meng A."/>
            <person name="Brown T."/>
            <person name="Cohen L."/>
        </authorList>
    </citation>
    <scope>NUCLEOTIDE SEQUENCE</scope>
    <source>
        <strain evidence="2">CCMP3107</strain>
    </source>
</reference>
<feature type="chain" id="PRO_5030598911" evidence="1">
    <location>
        <begin position="25"/>
        <end position="317"/>
    </location>
</feature>